<dbReference type="Proteomes" id="UP001146351">
    <property type="component" value="Unassembled WGS sequence"/>
</dbReference>
<evidence type="ECO:0000259" key="1">
    <source>
        <dbReference type="Pfam" id="PF00881"/>
    </source>
</evidence>
<evidence type="ECO:0000313" key="3">
    <source>
        <dbReference type="Proteomes" id="UP001146351"/>
    </source>
</evidence>
<dbReference type="OrthoDB" id="2138173at2759"/>
<proteinExistence type="predicted"/>
<evidence type="ECO:0000313" key="2">
    <source>
        <dbReference type="EMBL" id="KAJ5178873.1"/>
    </source>
</evidence>
<dbReference type="PANTHER" id="PTHR43035">
    <property type="entry name" value="FATTY ACID REPRESSION MUTANT PROTEIN 2-RELATED"/>
    <property type="match status" value="1"/>
</dbReference>
<dbReference type="Gene3D" id="3.40.109.10">
    <property type="entry name" value="NADH Oxidase"/>
    <property type="match status" value="1"/>
</dbReference>
<reference evidence="2" key="2">
    <citation type="journal article" date="2023" name="IMA Fungus">
        <title>Comparative genomic study of the Penicillium genus elucidates a diverse pangenome and 15 lateral gene transfer events.</title>
        <authorList>
            <person name="Petersen C."/>
            <person name="Sorensen T."/>
            <person name="Nielsen M.R."/>
            <person name="Sondergaard T.E."/>
            <person name="Sorensen J.L."/>
            <person name="Fitzpatrick D.A."/>
            <person name="Frisvad J.C."/>
            <person name="Nielsen K.L."/>
        </authorList>
    </citation>
    <scope>NUCLEOTIDE SEQUENCE</scope>
    <source>
        <strain evidence="2">IBT 21917</strain>
    </source>
</reference>
<accession>A0A9W9IGW7</accession>
<keyword evidence="3" id="KW-1185">Reference proteome</keyword>
<dbReference type="GO" id="GO:0016491">
    <property type="term" value="F:oxidoreductase activity"/>
    <property type="evidence" value="ECO:0007669"/>
    <property type="project" value="InterPro"/>
</dbReference>
<dbReference type="GO" id="GO:0034599">
    <property type="term" value="P:cellular response to oxidative stress"/>
    <property type="evidence" value="ECO:0007669"/>
    <property type="project" value="InterPro"/>
</dbReference>
<dbReference type="SUPFAM" id="SSF55469">
    <property type="entry name" value="FMN-dependent nitroreductase-like"/>
    <property type="match status" value="1"/>
</dbReference>
<feature type="domain" description="Nitroreductase" evidence="1">
    <location>
        <begin position="17"/>
        <end position="105"/>
    </location>
</feature>
<organism evidence="2 3">
    <name type="scientific">Penicillium capsulatum</name>
    <dbReference type="NCBI Taxonomy" id="69766"/>
    <lineage>
        <taxon>Eukaryota</taxon>
        <taxon>Fungi</taxon>
        <taxon>Dikarya</taxon>
        <taxon>Ascomycota</taxon>
        <taxon>Pezizomycotina</taxon>
        <taxon>Eurotiomycetes</taxon>
        <taxon>Eurotiomycetidae</taxon>
        <taxon>Eurotiales</taxon>
        <taxon>Aspergillaceae</taxon>
        <taxon>Penicillium</taxon>
    </lineage>
</organism>
<reference evidence="2" key="1">
    <citation type="submission" date="2022-11" db="EMBL/GenBank/DDBJ databases">
        <authorList>
            <person name="Petersen C."/>
        </authorList>
    </citation>
    <scope>NUCLEOTIDE SEQUENCE</scope>
    <source>
        <strain evidence="2">IBT 21917</strain>
    </source>
</reference>
<protein>
    <recommendedName>
        <fullName evidence="1">Nitroreductase domain-containing protein</fullName>
    </recommendedName>
</protein>
<dbReference type="EMBL" id="JAPQKO010000002">
    <property type="protein sequence ID" value="KAJ5178873.1"/>
    <property type="molecule type" value="Genomic_DNA"/>
</dbReference>
<dbReference type="InterPro" id="IPR033877">
    <property type="entry name" value="Frm2/Hbn1"/>
</dbReference>
<comment type="caution">
    <text evidence="2">The sequence shown here is derived from an EMBL/GenBank/DDBJ whole genome shotgun (WGS) entry which is preliminary data.</text>
</comment>
<dbReference type="Pfam" id="PF00881">
    <property type="entry name" value="Nitroreductase"/>
    <property type="match status" value="1"/>
</dbReference>
<name>A0A9W9IGW7_9EURO</name>
<sequence length="240" mass="26742">MTSPLRPVKSSTYPEAVKHRRSISGVTDKISVSDDRIVEIVNDVIQICPSSWNMQSTRIFVTLGNEHKKFWDTVISAAKPSFLKSQGEEAWKRNEQRFKYFRDAYGTNPFVFTKLAVSGRFLSSKTTHPSRSCMNGSLTSPFTVFETFAEHSNAMHQITLWIALELEDLGASLQHSHFVPGVEFGILSSWSVKAEIVFGAHSGKRPTAPEKVPVSNTVKVYKWGMWLSRGGGVSIASVVT</sequence>
<gene>
    <name evidence="2" type="ORF">N7492_002083</name>
</gene>
<dbReference type="InterPro" id="IPR029479">
    <property type="entry name" value="Nitroreductase"/>
</dbReference>
<dbReference type="AlphaFoldDB" id="A0A9W9IGW7"/>
<dbReference type="InterPro" id="IPR000415">
    <property type="entry name" value="Nitroreductase-like"/>
</dbReference>
<dbReference type="PANTHER" id="PTHR43035:SF4">
    <property type="entry name" value="NITROREDUCTASE FAMILY PROTEIN (AFU_ORTHOLOGUE AFUA_3G03530)"/>
    <property type="match status" value="1"/>
</dbReference>